<evidence type="ECO:0000313" key="2">
    <source>
        <dbReference type="Proteomes" id="UP000799754"/>
    </source>
</evidence>
<keyword evidence="2" id="KW-1185">Reference proteome</keyword>
<protein>
    <submittedName>
        <fullName evidence="1">Uncharacterized protein</fullName>
    </submittedName>
</protein>
<reference evidence="1" key="1">
    <citation type="journal article" date="2020" name="Stud. Mycol.">
        <title>101 Dothideomycetes genomes: a test case for predicting lifestyles and emergence of pathogens.</title>
        <authorList>
            <person name="Haridas S."/>
            <person name="Albert R."/>
            <person name="Binder M."/>
            <person name="Bloem J."/>
            <person name="Labutti K."/>
            <person name="Salamov A."/>
            <person name="Andreopoulos B."/>
            <person name="Baker S."/>
            <person name="Barry K."/>
            <person name="Bills G."/>
            <person name="Bluhm B."/>
            <person name="Cannon C."/>
            <person name="Castanera R."/>
            <person name="Culley D."/>
            <person name="Daum C."/>
            <person name="Ezra D."/>
            <person name="Gonzalez J."/>
            <person name="Henrissat B."/>
            <person name="Kuo A."/>
            <person name="Liang C."/>
            <person name="Lipzen A."/>
            <person name="Lutzoni F."/>
            <person name="Magnuson J."/>
            <person name="Mondo S."/>
            <person name="Nolan M."/>
            <person name="Ohm R."/>
            <person name="Pangilinan J."/>
            <person name="Park H.-J."/>
            <person name="Ramirez L."/>
            <person name="Alfaro M."/>
            <person name="Sun H."/>
            <person name="Tritt A."/>
            <person name="Yoshinaga Y."/>
            <person name="Zwiers L.-H."/>
            <person name="Turgeon B."/>
            <person name="Goodwin S."/>
            <person name="Spatafora J."/>
            <person name="Crous P."/>
            <person name="Grigoriev I."/>
        </authorList>
    </citation>
    <scope>NUCLEOTIDE SEQUENCE</scope>
    <source>
        <strain evidence="1">CBS 525.71</strain>
    </source>
</reference>
<comment type="caution">
    <text evidence="1">The sequence shown here is derived from an EMBL/GenBank/DDBJ whole genome shotgun (WGS) entry which is preliminary data.</text>
</comment>
<proteinExistence type="predicted"/>
<dbReference type="EMBL" id="MU006717">
    <property type="protein sequence ID" value="KAF2627479.1"/>
    <property type="molecule type" value="Genomic_DNA"/>
</dbReference>
<dbReference type="Proteomes" id="UP000799754">
    <property type="component" value="Unassembled WGS sequence"/>
</dbReference>
<accession>A0ACB6S268</accession>
<name>A0ACB6S268_9PLEO</name>
<sequence length="300" mass="33982">MSLEVAAFILTVMRLERQADPEYSTTLTELRNLETHEQICKASRLNRKTTTRINLALFHGLLPKLREGYGFREMLAFTRAFRREDCHHNDHLPLPFIRPIEYSIDDTEVEYQGVGERVELSTFCKPAELVPKDTECSVYVTVIDGSERDEAEQPVLTKCGHTFHKLCLDKWVSDSRMKVSNTCPLCRTVLCKHRKRLHTSLEAISVVRSHGVDGIPSADSSSIESLQLVVATPPRERVQWLEARVTAHLQLITAATEGDNASDTDESGRASIDSDEAMAPREMFEILRAERAARMRVVNC</sequence>
<organism evidence="1 2">
    <name type="scientific">Macroventuria anomochaeta</name>
    <dbReference type="NCBI Taxonomy" id="301207"/>
    <lineage>
        <taxon>Eukaryota</taxon>
        <taxon>Fungi</taxon>
        <taxon>Dikarya</taxon>
        <taxon>Ascomycota</taxon>
        <taxon>Pezizomycotina</taxon>
        <taxon>Dothideomycetes</taxon>
        <taxon>Pleosporomycetidae</taxon>
        <taxon>Pleosporales</taxon>
        <taxon>Pleosporineae</taxon>
        <taxon>Didymellaceae</taxon>
        <taxon>Macroventuria</taxon>
    </lineage>
</organism>
<evidence type="ECO:0000313" key="1">
    <source>
        <dbReference type="EMBL" id="KAF2627479.1"/>
    </source>
</evidence>
<gene>
    <name evidence="1" type="ORF">BU25DRAFT_421886</name>
</gene>